<comment type="subcellular location">
    <subcellularLocation>
        <location evidence="1 7">Cell inner membrane</location>
        <topology evidence="1 7">Multi-pass membrane protein</topology>
    </subcellularLocation>
</comment>
<evidence type="ECO:0000313" key="10">
    <source>
        <dbReference type="EMBL" id="MBU3029645.1"/>
    </source>
</evidence>
<evidence type="ECO:0000256" key="5">
    <source>
        <dbReference type="ARBA" id="ARBA00022989"/>
    </source>
</evidence>
<comment type="function">
    <text evidence="7">Part of the tripartite ATP-independent periplasmic (TRAP) transport system.</text>
</comment>
<gene>
    <name evidence="10" type="ORF">KNW02_05835</name>
</gene>
<feature type="transmembrane region" description="Helical" evidence="8">
    <location>
        <begin position="230"/>
        <end position="249"/>
    </location>
</feature>
<feature type="transmembrane region" description="Helical" evidence="8">
    <location>
        <begin position="108"/>
        <end position="131"/>
    </location>
</feature>
<dbReference type="Proteomes" id="UP001166191">
    <property type="component" value="Unassembled WGS sequence"/>
</dbReference>
<feature type="transmembrane region" description="Helical" evidence="8">
    <location>
        <begin position="152"/>
        <end position="178"/>
    </location>
</feature>
<keyword evidence="4 8" id="KW-0812">Transmembrane</keyword>
<evidence type="ECO:0000313" key="11">
    <source>
        <dbReference type="Proteomes" id="UP001166191"/>
    </source>
</evidence>
<dbReference type="InterPro" id="IPR004681">
    <property type="entry name" value="TRAP_DctM"/>
</dbReference>
<evidence type="ECO:0000259" key="9">
    <source>
        <dbReference type="Pfam" id="PF06808"/>
    </source>
</evidence>
<protein>
    <submittedName>
        <fullName evidence="10">TRAP transporter large permease</fullName>
    </submittedName>
</protein>
<keyword evidence="11" id="KW-1185">Reference proteome</keyword>
<feature type="transmembrane region" description="Helical" evidence="8">
    <location>
        <begin position="184"/>
        <end position="210"/>
    </location>
</feature>
<dbReference type="InterPro" id="IPR010656">
    <property type="entry name" value="DctM"/>
</dbReference>
<evidence type="ECO:0000256" key="4">
    <source>
        <dbReference type="ARBA" id="ARBA00022692"/>
    </source>
</evidence>
<evidence type="ECO:0000256" key="6">
    <source>
        <dbReference type="ARBA" id="ARBA00023136"/>
    </source>
</evidence>
<evidence type="ECO:0000256" key="2">
    <source>
        <dbReference type="ARBA" id="ARBA00022475"/>
    </source>
</evidence>
<dbReference type="PANTHER" id="PTHR33362:SF5">
    <property type="entry name" value="C4-DICARBOXYLATE TRAP TRANSPORTER LARGE PERMEASE PROTEIN DCTM"/>
    <property type="match status" value="1"/>
</dbReference>
<accession>A0ABS6AGD2</accession>
<evidence type="ECO:0000256" key="7">
    <source>
        <dbReference type="RuleBase" id="RU369079"/>
    </source>
</evidence>
<feature type="domain" description="TRAP C4-dicarboxylate transport system permease DctM subunit" evidence="9">
    <location>
        <begin position="12"/>
        <end position="432"/>
    </location>
</feature>
<keyword evidence="7" id="KW-0813">Transport</keyword>
<feature type="transmembrane region" description="Helical" evidence="8">
    <location>
        <begin position="414"/>
        <end position="438"/>
    </location>
</feature>
<keyword evidence="3 7" id="KW-0997">Cell inner membrane</keyword>
<dbReference type="PANTHER" id="PTHR33362">
    <property type="entry name" value="SIALIC ACID TRAP TRANSPORTER PERMEASE PROTEIN SIAT-RELATED"/>
    <property type="match status" value="1"/>
</dbReference>
<reference evidence="10" key="1">
    <citation type="submission" date="2021-06" db="EMBL/GenBank/DDBJ databases">
        <title>Paracoccus bacterium XHP0099 sp. nov., isolated from the surface waters of the Yellow Sea.</title>
        <authorList>
            <person name="Xue H."/>
            <person name="Zhang D."/>
        </authorList>
    </citation>
    <scope>NUCLEOTIDE SEQUENCE</scope>
    <source>
        <strain evidence="10">XHP0099</strain>
    </source>
</reference>
<name>A0ABS6AGD2_9RHOB</name>
<dbReference type="RefSeq" id="WP_216032330.1">
    <property type="nucleotide sequence ID" value="NZ_JAHKNG010000006.1"/>
</dbReference>
<evidence type="ECO:0000256" key="3">
    <source>
        <dbReference type="ARBA" id="ARBA00022519"/>
    </source>
</evidence>
<evidence type="ECO:0000256" key="8">
    <source>
        <dbReference type="SAM" id="Phobius"/>
    </source>
</evidence>
<dbReference type="Pfam" id="PF06808">
    <property type="entry name" value="DctM"/>
    <property type="match status" value="1"/>
</dbReference>
<keyword evidence="2" id="KW-1003">Cell membrane</keyword>
<feature type="transmembrane region" description="Helical" evidence="8">
    <location>
        <begin position="255"/>
        <end position="272"/>
    </location>
</feature>
<feature type="transmembrane region" description="Helical" evidence="8">
    <location>
        <begin position="325"/>
        <end position="343"/>
    </location>
</feature>
<sequence>MEPVTIGLVALLLVVLLLALRVPIAFALAGVAALGTFFVHATGQGAWLPAEAAVQTGAAIFADAFDLVHSYDLSMVPLFIILGNIAFYAGITIRIYDAAAVWLRPLPGGVAMASILGCGGFSAISGSSVACASTMGRICVPEMLRLGYDPRLATSSVAVGGTLGALIPPSILFILYGVFTGTPIAQLFLAGILPGLLSLAGMLLVVAWWVGGDPAAAPRAEAAESSRIDAVLAAWPAVLLFVIIVGGLYSRLLTAPETAAVCVVLVVVLGFVQRRLTPEILLRTLRESLIQTAAIFLVAAAAKIFVGFVALSGLDAALVNWAEGAGLSFFAMIAASVAIYLILGMFFEPIGILVLTLPFAVPLVEGFGMDLIWFGVVVVKLLEIGLITPPVGLNVFVIGNVARDVGIDRVFAGVMRFLAIDILVLLILILFPIISTLIPASM</sequence>
<keyword evidence="6 8" id="KW-0472">Membrane</keyword>
<feature type="transmembrane region" description="Helical" evidence="8">
    <location>
        <begin position="76"/>
        <end position="96"/>
    </location>
</feature>
<evidence type="ECO:0000256" key="1">
    <source>
        <dbReference type="ARBA" id="ARBA00004429"/>
    </source>
</evidence>
<feature type="transmembrane region" description="Helical" evidence="8">
    <location>
        <begin position="293"/>
        <end position="313"/>
    </location>
</feature>
<proteinExistence type="predicted"/>
<dbReference type="PIRSF" id="PIRSF006066">
    <property type="entry name" value="HI0050"/>
    <property type="match status" value="1"/>
</dbReference>
<comment type="caution">
    <text evidence="10">The sequence shown here is derived from an EMBL/GenBank/DDBJ whole genome shotgun (WGS) entry which is preliminary data.</text>
</comment>
<feature type="transmembrane region" description="Helical" evidence="8">
    <location>
        <begin position="381"/>
        <end position="402"/>
    </location>
</feature>
<organism evidence="10 11">
    <name type="scientific">Paracoccus marinaquae</name>
    <dbReference type="NCBI Taxonomy" id="2841926"/>
    <lineage>
        <taxon>Bacteria</taxon>
        <taxon>Pseudomonadati</taxon>
        <taxon>Pseudomonadota</taxon>
        <taxon>Alphaproteobacteria</taxon>
        <taxon>Rhodobacterales</taxon>
        <taxon>Paracoccaceae</taxon>
        <taxon>Paracoccus</taxon>
    </lineage>
</organism>
<dbReference type="EMBL" id="JAHKNG010000006">
    <property type="protein sequence ID" value="MBU3029645.1"/>
    <property type="molecule type" value="Genomic_DNA"/>
</dbReference>
<keyword evidence="5 8" id="KW-1133">Transmembrane helix</keyword>